<keyword evidence="4 15" id="KW-0285">Flavoprotein</keyword>
<dbReference type="SUPFAM" id="SSF52343">
    <property type="entry name" value="Ferredoxin reductase-like, C-terminal NADP-linked domain"/>
    <property type="match status" value="1"/>
</dbReference>
<evidence type="ECO:0000256" key="2">
    <source>
        <dbReference type="ARBA" id="ARBA00004572"/>
    </source>
</evidence>
<dbReference type="InterPro" id="IPR017927">
    <property type="entry name" value="FAD-bd_FR_type"/>
</dbReference>
<evidence type="ECO:0000256" key="1">
    <source>
        <dbReference type="ARBA" id="ARBA00001974"/>
    </source>
</evidence>
<comment type="similarity">
    <text evidence="3 16">Belongs to the flavoprotein pyridine nucleotide cytochrome reductase family.</text>
</comment>
<dbReference type="Gene3D" id="3.40.50.80">
    <property type="entry name" value="Nucleotide-binding domain of ferredoxin-NADP reductase (FNR) module"/>
    <property type="match status" value="1"/>
</dbReference>
<feature type="binding site" evidence="15">
    <location>
        <position position="122"/>
    </location>
    <ligand>
        <name>FAD</name>
        <dbReference type="ChEBI" id="CHEBI:57692"/>
    </ligand>
</feature>
<comment type="subcellular location">
    <subcellularLocation>
        <location evidence="2">Mitochondrion outer membrane</location>
        <topology evidence="2">Single-pass membrane protein</topology>
    </subcellularLocation>
</comment>
<evidence type="ECO:0000313" key="19">
    <source>
        <dbReference type="Proteomes" id="UP000593566"/>
    </source>
</evidence>
<keyword evidence="19" id="KW-1185">Reference proteome</keyword>
<dbReference type="PANTHER" id="PTHR19370">
    <property type="entry name" value="NADH-CYTOCHROME B5 REDUCTASE"/>
    <property type="match status" value="1"/>
</dbReference>
<evidence type="ECO:0000256" key="12">
    <source>
        <dbReference type="ARBA" id="ARBA00023136"/>
    </source>
</evidence>
<comment type="catalytic activity">
    <reaction evidence="14 16">
        <text>2 Fe(III)-[cytochrome b5] + NADH = 2 Fe(II)-[cytochrome b5] + NAD(+) + H(+)</text>
        <dbReference type="Rhea" id="RHEA:46680"/>
        <dbReference type="Rhea" id="RHEA-COMP:10438"/>
        <dbReference type="Rhea" id="RHEA-COMP:10439"/>
        <dbReference type="ChEBI" id="CHEBI:15378"/>
        <dbReference type="ChEBI" id="CHEBI:29033"/>
        <dbReference type="ChEBI" id="CHEBI:29034"/>
        <dbReference type="ChEBI" id="CHEBI:57540"/>
        <dbReference type="ChEBI" id="CHEBI:57945"/>
        <dbReference type="EC" id="1.6.2.2"/>
    </reaction>
</comment>
<keyword evidence="9 16" id="KW-0560">Oxidoreductase</keyword>
<feature type="binding site" evidence="15">
    <location>
        <position position="121"/>
    </location>
    <ligand>
        <name>FAD</name>
        <dbReference type="ChEBI" id="CHEBI:57692"/>
    </ligand>
</feature>
<dbReference type="CDD" id="cd06183">
    <property type="entry name" value="cyt_b5_reduct_like"/>
    <property type="match status" value="1"/>
</dbReference>
<dbReference type="SUPFAM" id="SSF63380">
    <property type="entry name" value="Riboflavin synthase domain-like"/>
    <property type="match status" value="1"/>
</dbReference>
<evidence type="ECO:0000256" key="3">
    <source>
        <dbReference type="ARBA" id="ARBA00006105"/>
    </source>
</evidence>
<dbReference type="InterPro" id="IPR001709">
    <property type="entry name" value="Flavoprot_Pyr_Nucl_cyt_Rdtase"/>
</dbReference>
<evidence type="ECO:0000256" key="4">
    <source>
        <dbReference type="ARBA" id="ARBA00022630"/>
    </source>
</evidence>
<dbReference type="GO" id="GO:0090524">
    <property type="term" value="F:cytochrome-b5 reductase activity, acting on NADH"/>
    <property type="evidence" value="ECO:0007669"/>
    <property type="project" value="UniProtKB-EC"/>
</dbReference>
<dbReference type="InterPro" id="IPR001834">
    <property type="entry name" value="CBR-like"/>
</dbReference>
<evidence type="ECO:0000256" key="7">
    <source>
        <dbReference type="ARBA" id="ARBA00022827"/>
    </source>
</evidence>
<dbReference type="PRINTS" id="PR00406">
    <property type="entry name" value="CYTB5RDTASE"/>
</dbReference>
<evidence type="ECO:0000313" key="18">
    <source>
        <dbReference type="EMBL" id="KAF6223297.1"/>
    </source>
</evidence>
<feature type="binding site" evidence="15">
    <location>
        <position position="190"/>
    </location>
    <ligand>
        <name>FAD</name>
        <dbReference type="ChEBI" id="CHEBI:57692"/>
    </ligand>
</feature>
<protein>
    <recommendedName>
        <fullName evidence="16">NADH-cytochrome b5 reductase</fullName>
        <ecNumber evidence="16">1.6.2.2</ecNumber>
    </recommendedName>
</protein>
<evidence type="ECO:0000256" key="10">
    <source>
        <dbReference type="ARBA" id="ARBA00023027"/>
    </source>
</evidence>
<evidence type="ECO:0000256" key="11">
    <source>
        <dbReference type="ARBA" id="ARBA00023128"/>
    </source>
</evidence>
<dbReference type="FunFam" id="3.40.50.80:FF:000009">
    <property type="entry name" value="NADH-cytochrome b5 reductase"/>
    <property type="match status" value="1"/>
</dbReference>
<dbReference type="Gene3D" id="2.40.30.10">
    <property type="entry name" value="Translation factors"/>
    <property type="match status" value="1"/>
</dbReference>
<accession>A0A8H6FCF1</accession>
<name>A0A8H6FCF1_9LECA</name>
<keyword evidence="12" id="KW-0472">Membrane</keyword>
<reference evidence="18 19" key="1">
    <citation type="journal article" date="2020" name="Genomics">
        <title>Complete, high-quality genomes from long-read metagenomic sequencing of two wolf lichen thalli reveals enigmatic genome architecture.</title>
        <authorList>
            <person name="McKenzie S.K."/>
            <person name="Walston R.F."/>
            <person name="Allen J.L."/>
        </authorList>
    </citation>
    <scope>NUCLEOTIDE SEQUENCE [LARGE SCALE GENOMIC DNA]</scope>
    <source>
        <strain evidence="18">WasteWater1</strain>
    </source>
</reference>
<dbReference type="EC" id="1.6.2.2" evidence="16"/>
<keyword evidence="10 16" id="KW-0520">NAD</keyword>
<dbReference type="RefSeq" id="XP_037152514.1">
    <property type="nucleotide sequence ID" value="XM_037291079.1"/>
</dbReference>
<dbReference type="InterPro" id="IPR039261">
    <property type="entry name" value="FNR_nucleotide-bd"/>
</dbReference>
<feature type="binding site" evidence="15">
    <location>
        <position position="140"/>
    </location>
    <ligand>
        <name>FAD</name>
        <dbReference type="ChEBI" id="CHEBI:57692"/>
    </ligand>
</feature>
<evidence type="ECO:0000256" key="9">
    <source>
        <dbReference type="ARBA" id="ARBA00023002"/>
    </source>
</evidence>
<evidence type="ECO:0000259" key="17">
    <source>
        <dbReference type="PROSITE" id="PS51384"/>
    </source>
</evidence>
<dbReference type="FunFam" id="2.40.30.10:FF:000032">
    <property type="entry name" value="NADH-cytochrome b5 reductase"/>
    <property type="match status" value="1"/>
</dbReference>
<dbReference type="PANTHER" id="PTHR19370:SF101">
    <property type="entry name" value="NADH-CYTOCHROME B5 REDUCTASE"/>
    <property type="match status" value="1"/>
</dbReference>
<evidence type="ECO:0000256" key="13">
    <source>
        <dbReference type="ARBA" id="ARBA00037464"/>
    </source>
</evidence>
<sequence length="319" mass="34579">MFSQRILKSSAPLLATAVIGGGLYAASLQSASQTQSAAPPPPAVTDRIVKTSTQRSKEPEKIFTSGFSFQDLKLQSSEVVNHNTKRLRFEFPDKDAVGGLRALSALLTKATPSGAWLPVLRPYTPISDPDEPGHIDLLVKRYPDGKMSNHLHSLLPGQTLSFKTGPLLAYEWTPNKHSQIALITGGAGITPMYQLTRAILKNPEDQTKVTLVFGVNGDADVLFEPEFRELERKFPDRFKAVYTVSSPTASSPFPKGYVTRELLKAHMPGPEERDIKVLFCGPPAMEKAIAGSKGLLGSQGGVGGVLKEMGYSSDQVFKL</sequence>
<keyword evidence="11" id="KW-0496">Mitochondrion</keyword>
<feature type="binding site" evidence="15">
    <location>
        <position position="123"/>
    </location>
    <ligand>
        <name>FAD</name>
        <dbReference type="ChEBI" id="CHEBI:57692"/>
    </ligand>
</feature>
<evidence type="ECO:0000256" key="14">
    <source>
        <dbReference type="ARBA" id="ARBA00047682"/>
    </source>
</evidence>
<feature type="binding site" evidence="15">
    <location>
        <position position="138"/>
    </location>
    <ligand>
        <name>FAD</name>
        <dbReference type="ChEBI" id="CHEBI:57692"/>
    </ligand>
</feature>
<dbReference type="GO" id="GO:0006696">
    <property type="term" value="P:ergosterol biosynthetic process"/>
    <property type="evidence" value="ECO:0007669"/>
    <property type="project" value="TreeGrafter"/>
</dbReference>
<dbReference type="PRINTS" id="PR00371">
    <property type="entry name" value="FPNCR"/>
</dbReference>
<evidence type="ECO:0000256" key="16">
    <source>
        <dbReference type="RuleBase" id="RU361226"/>
    </source>
</evidence>
<feature type="binding site" evidence="15">
    <location>
        <position position="147"/>
    </location>
    <ligand>
        <name>FAD</name>
        <dbReference type="ChEBI" id="CHEBI:57692"/>
    </ligand>
</feature>
<comment type="function">
    <text evidence="13">May mediate the reduction of outer membrane cytochrome b5.</text>
</comment>
<organism evidence="18 19">
    <name type="scientific">Letharia lupina</name>
    <dbReference type="NCBI Taxonomy" id="560253"/>
    <lineage>
        <taxon>Eukaryota</taxon>
        <taxon>Fungi</taxon>
        <taxon>Dikarya</taxon>
        <taxon>Ascomycota</taxon>
        <taxon>Pezizomycotina</taxon>
        <taxon>Lecanoromycetes</taxon>
        <taxon>OSLEUM clade</taxon>
        <taxon>Lecanoromycetidae</taxon>
        <taxon>Lecanorales</taxon>
        <taxon>Lecanorineae</taxon>
        <taxon>Parmeliaceae</taxon>
        <taxon>Letharia</taxon>
    </lineage>
</organism>
<evidence type="ECO:0000256" key="15">
    <source>
        <dbReference type="PIRSR" id="PIRSR601834-1"/>
    </source>
</evidence>
<evidence type="ECO:0000256" key="6">
    <source>
        <dbReference type="ARBA" id="ARBA00022787"/>
    </source>
</evidence>
<feature type="domain" description="FAD-binding FR-type" evidence="17">
    <location>
        <begin position="67"/>
        <end position="173"/>
    </location>
</feature>
<dbReference type="Pfam" id="PF00970">
    <property type="entry name" value="FAD_binding_6"/>
    <property type="match status" value="1"/>
</dbReference>
<dbReference type="GO" id="GO:0005741">
    <property type="term" value="C:mitochondrial outer membrane"/>
    <property type="evidence" value="ECO:0007669"/>
    <property type="project" value="UniProtKB-SubCell"/>
</dbReference>
<evidence type="ECO:0000256" key="5">
    <source>
        <dbReference type="ARBA" id="ARBA00022692"/>
    </source>
</evidence>
<comment type="cofactor">
    <cofactor evidence="1 15 16">
        <name>FAD</name>
        <dbReference type="ChEBI" id="CHEBI:57692"/>
    </cofactor>
</comment>
<dbReference type="GeneID" id="59328558"/>
<feature type="binding site" evidence="15">
    <location>
        <position position="146"/>
    </location>
    <ligand>
        <name>FAD</name>
        <dbReference type="ChEBI" id="CHEBI:57692"/>
    </ligand>
</feature>
<dbReference type="AlphaFoldDB" id="A0A8H6FCF1"/>
<feature type="binding site" evidence="15">
    <location>
        <position position="148"/>
    </location>
    <ligand>
        <name>FAD</name>
        <dbReference type="ChEBI" id="CHEBI:57692"/>
    </ligand>
</feature>
<dbReference type="Proteomes" id="UP000593566">
    <property type="component" value="Unassembled WGS sequence"/>
</dbReference>
<dbReference type="PROSITE" id="PS51384">
    <property type="entry name" value="FAD_FR"/>
    <property type="match status" value="1"/>
</dbReference>
<proteinExistence type="inferred from homology"/>
<keyword evidence="6" id="KW-1000">Mitochondrion outer membrane</keyword>
<dbReference type="Pfam" id="PF00175">
    <property type="entry name" value="NAD_binding_1"/>
    <property type="match status" value="1"/>
</dbReference>
<comment type="caution">
    <text evidence="18">The sequence shown here is derived from an EMBL/GenBank/DDBJ whole genome shotgun (WGS) entry which is preliminary data.</text>
</comment>
<dbReference type="InterPro" id="IPR008333">
    <property type="entry name" value="Cbr1-like_FAD-bd_dom"/>
</dbReference>
<gene>
    <name evidence="18" type="ORF">HO133_000139</name>
</gene>
<keyword evidence="5" id="KW-0812">Transmembrane</keyword>
<keyword evidence="8" id="KW-1133">Transmembrane helix</keyword>
<dbReference type="InterPro" id="IPR017938">
    <property type="entry name" value="Riboflavin_synthase-like_b-brl"/>
</dbReference>
<keyword evidence="7 15" id="KW-0274">FAD</keyword>
<dbReference type="EMBL" id="JACCJB010000010">
    <property type="protein sequence ID" value="KAF6223297.1"/>
    <property type="molecule type" value="Genomic_DNA"/>
</dbReference>
<dbReference type="InterPro" id="IPR001433">
    <property type="entry name" value="OxRdtase_FAD/NAD-bd"/>
</dbReference>
<evidence type="ECO:0000256" key="8">
    <source>
        <dbReference type="ARBA" id="ARBA00022989"/>
    </source>
</evidence>